<proteinExistence type="predicted"/>
<feature type="transmembrane region" description="Helical" evidence="1">
    <location>
        <begin position="127"/>
        <end position="146"/>
    </location>
</feature>
<dbReference type="CDD" id="cd01949">
    <property type="entry name" value="GGDEF"/>
    <property type="match status" value="1"/>
</dbReference>
<evidence type="ECO:0000313" key="3">
    <source>
        <dbReference type="EMBL" id="GIF17835.1"/>
    </source>
</evidence>
<dbReference type="PANTHER" id="PTHR46663">
    <property type="entry name" value="DIGUANYLATE CYCLASE DGCT-RELATED"/>
    <property type="match status" value="1"/>
</dbReference>
<keyword evidence="1" id="KW-1133">Transmembrane helix</keyword>
<accession>A0A919NGQ0</accession>
<keyword evidence="1" id="KW-0472">Membrane</keyword>
<dbReference type="RefSeq" id="WP_239147106.1">
    <property type="nucleotide sequence ID" value="NZ_BOMY01000002.1"/>
</dbReference>
<feature type="transmembrane region" description="Helical" evidence="1">
    <location>
        <begin position="189"/>
        <end position="208"/>
    </location>
</feature>
<dbReference type="InterPro" id="IPR029787">
    <property type="entry name" value="Nucleotide_cyclase"/>
</dbReference>
<dbReference type="AlphaFoldDB" id="A0A919NGQ0"/>
<reference evidence="3" key="1">
    <citation type="submission" date="2021-01" db="EMBL/GenBank/DDBJ databases">
        <title>Whole genome shotgun sequence of Actinoplanes tereljensis NBRC 105297.</title>
        <authorList>
            <person name="Komaki H."/>
            <person name="Tamura T."/>
        </authorList>
    </citation>
    <scope>NUCLEOTIDE SEQUENCE</scope>
    <source>
        <strain evidence="3">NBRC 105297</strain>
    </source>
</reference>
<feature type="domain" description="GGDEF" evidence="2">
    <location>
        <begin position="352"/>
        <end position="482"/>
    </location>
</feature>
<dbReference type="SUPFAM" id="SSF55073">
    <property type="entry name" value="Nucleotide cyclase"/>
    <property type="match status" value="1"/>
</dbReference>
<evidence type="ECO:0000256" key="1">
    <source>
        <dbReference type="SAM" id="Phobius"/>
    </source>
</evidence>
<organism evidence="3 4">
    <name type="scientific">Paractinoplanes tereljensis</name>
    <dbReference type="NCBI Taxonomy" id="571912"/>
    <lineage>
        <taxon>Bacteria</taxon>
        <taxon>Bacillati</taxon>
        <taxon>Actinomycetota</taxon>
        <taxon>Actinomycetes</taxon>
        <taxon>Micromonosporales</taxon>
        <taxon>Micromonosporaceae</taxon>
        <taxon>Paractinoplanes</taxon>
    </lineage>
</organism>
<dbReference type="NCBIfam" id="TIGR00254">
    <property type="entry name" value="GGDEF"/>
    <property type="match status" value="1"/>
</dbReference>
<dbReference type="Pfam" id="PF00990">
    <property type="entry name" value="GGDEF"/>
    <property type="match status" value="1"/>
</dbReference>
<dbReference type="InterPro" id="IPR052163">
    <property type="entry name" value="DGC-Regulatory_Protein"/>
</dbReference>
<keyword evidence="4" id="KW-1185">Reference proteome</keyword>
<dbReference type="InterPro" id="IPR043128">
    <property type="entry name" value="Rev_trsase/Diguanyl_cyclase"/>
</dbReference>
<sequence length="486" mass="50778">MMRLRGQLAVVITVAAVFQVVVPWLPAGLGRSVSDVLVTLFAGTAAVVYLRRVRQESGRARHAVQVGVASSGLWAFANLLFLVNEVFGLPVLTTVGNYGSIVAAALLPIGMHLNAPPTRGAELFRGLIDVAAVAGAVFALTWLYVISSASASSGMTGGFATALTVPEVLAAALALVTMSRNLSADGGRAPRLLGAAAVVLALAALIALRNGADERPWYSFGAGAGYVLAAGLIGVASRFKMPPDEPAGMQRHFAGAWAILPYVPITLTVAATGVEQVRVGELSPVLIWVLLSTFSLVLLRQFLTVRIVGSLAVKLSGQQEQLHHQAHHDALTSLPNRAAFHERGAEMIARHGRAAVLMLDLDGFKPVNDRLGHAAGDDVLVTVAQRLNSVVRGGDLVARLGGDEFALVLGTPEDDARCSEVADRILHSLAEPMEVQGEQVTVGGSIGITTGAGNLGELLRQADIAMYAAKAAGKGTIERYREPAAV</sequence>
<dbReference type="SMART" id="SM00267">
    <property type="entry name" value="GGDEF"/>
    <property type="match status" value="1"/>
</dbReference>
<dbReference type="PANTHER" id="PTHR46663:SF2">
    <property type="entry name" value="GGDEF DOMAIN-CONTAINING PROTEIN"/>
    <property type="match status" value="1"/>
</dbReference>
<feature type="transmembrane region" description="Helical" evidence="1">
    <location>
        <begin position="95"/>
        <end position="115"/>
    </location>
</feature>
<feature type="transmembrane region" description="Helical" evidence="1">
    <location>
        <begin position="62"/>
        <end position="83"/>
    </location>
</feature>
<feature type="transmembrane region" description="Helical" evidence="1">
    <location>
        <begin position="220"/>
        <end position="241"/>
    </location>
</feature>
<comment type="caution">
    <text evidence="3">The sequence shown here is derived from an EMBL/GenBank/DDBJ whole genome shotgun (WGS) entry which is preliminary data.</text>
</comment>
<feature type="transmembrane region" description="Helical" evidence="1">
    <location>
        <begin position="33"/>
        <end position="50"/>
    </location>
</feature>
<feature type="transmembrane region" description="Helical" evidence="1">
    <location>
        <begin position="158"/>
        <end position="177"/>
    </location>
</feature>
<feature type="transmembrane region" description="Helical" evidence="1">
    <location>
        <begin position="285"/>
        <end position="303"/>
    </location>
</feature>
<evidence type="ECO:0000259" key="2">
    <source>
        <dbReference type="PROSITE" id="PS50887"/>
    </source>
</evidence>
<protein>
    <recommendedName>
        <fullName evidence="2">GGDEF domain-containing protein</fullName>
    </recommendedName>
</protein>
<dbReference type="InterPro" id="IPR000160">
    <property type="entry name" value="GGDEF_dom"/>
</dbReference>
<keyword evidence="1" id="KW-0812">Transmembrane</keyword>
<gene>
    <name evidence="3" type="ORF">Ate02nite_05650</name>
</gene>
<name>A0A919NGQ0_9ACTN</name>
<feature type="transmembrane region" description="Helical" evidence="1">
    <location>
        <begin position="253"/>
        <end position="273"/>
    </location>
</feature>
<evidence type="ECO:0000313" key="4">
    <source>
        <dbReference type="Proteomes" id="UP000623608"/>
    </source>
</evidence>
<dbReference type="PROSITE" id="PS50887">
    <property type="entry name" value="GGDEF"/>
    <property type="match status" value="1"/>
</dbReference>
<dbReference type="Proteomes" id="UP000623608">
    <property type="component" value="Unassembled WGS sequence"/>
</dbReference>
<dbReference type="Gene3D" id="3.30.70.270">
    <property type="match status" value="1"/>
</dbReference>
<dbReference type="EMBL" id="BOMY01000002">
    <property type="protein sequence ID" value="GIF17835.1"/>
    <property type="molecule type" value="Genomic_DNA"/>
</dbReference>